<accession>A0A6V7X4J7</accession>
<reference evidence="2 3" key="1">
    <citation type="submission" date="2020-08" db="EMBL/GenBank/DDBJ databases">
        <authorList>
            <person name="Koutsovoulos G."/>
            <person name="Danchin GJ E."/>
        </authorList>
    </citation>
    <scope>NUCLEOTIDE SEQUENCE [LARGE SCALE GENOMIC DNA]</scope>
</reference>
<comment type="caution">
    <text evidence="2">The sequence shown here is derived from an EMBL/GenBank/DDBJ whole genome shotgun (WGS) entry which is preliminary data.</text>
</comment>
<evidence type="ECO:0000256" key="1">
    <source>
        <dbReference type="SAM" id="Phobius"/>
    </source>
</evidence>
<keyword evidence="1" id="KW-0812">Transmembrane</keyword>
<evidence type="ECO:0000313" key="2">
    <source>
        <dbReference type="EMBL" id="CAD2193897.1"/>
    </source>
</evidence>
<gene>
    <name evidence="2" type="ORF">MENT_LOCUS46875</name>
</gene>
<name>A0A6V7X4J7_MELEN</name>
<protein>
    <submittedName>
        <fullName evidence="2">Uncharacterized protein</fullName>
    </submittedName>
</protein>
<dbReference type="Proteomes" id="UP000580250">
    <property type="component" value="Unassembled WGS sequence"/>
</dbReference>
<keyword evidence="1" id="KW-0472">Membrane</keyword>
<evidence type="ECO:0000313" key="3">
    <source>
        <dbReference type="Proteomes" id="UP000580250"/>
    </source>
</evidence>
<proteinExistence type="predicted"/>
<sequence>MRKRISIGCSLDNTKVYEKITKIFINLEDHFNITTWNAHQKKLKKKIINAVYSMPAYKTIQILEDIELIINDFETFGKAIEHIYSVTKHKKLPDPSRCLTDAVVNGNKYNRNNVSFFETLVQIELSRLLIASTLCGKFMFPTDQARFDAFLTNVGNEVSRTSQFLANYIPSKLNMSGAAERLIIADTIKQFPGTGDIPHTQFNTLVNLLYESLKHTGHKRLDFMFLYTLLFLIITQIFFLVFDDQK</sequence>
<keyword evidence="1" id="KW-1133">Transmembrane helix</keyword>
<dbReference type="AlphaFoldDB" id="A0A6V7X4J7"/>
<organism evidence="2 3">
    <name type="scientific">Meloidogyne enterolobii</name>
    <name type="common">Root-knot nematode worm</name>
    <name type="synonym">Meloidogyne mayaguensis</name>
    <dbReference type="NCBI Taxonomy" id="390850"/>
    <lineage>
        <taxon>Eukaryota</taxon>
        <taxon>Metazoa</taxon>
        <taxon>Ecdysozoa</taxon>
        <taxon>Nematoda</taxon>
        <taxon>Chromadorea</taxon>
        <taxon>Rhabditida</taxon>
        <taxon>Tylenchina</taxon>
        <taxon>Tylenchomorpha</taxon>
        <taxon>Tylenchoidea</taxon>
        <taxon>Meloidogynidae</taxon>
        <taxon>Meloidogyninae</taxon>
        <taxon>Meloidogyne</taxon>
    </lineage>
</organism>
<dbReference type="EMBL" id="CAJEWN010001066">
    <property type="protein sequence ID" value="CAD2193897.1"/>
    <property type="molecule type" value="Genomic_DNA"/>
</dbReference>
<feature type="transmembrane region" description="Helical" evidence="1">
    <location>
        <begin position="223"/>
        <end position="242"/>
    </location>
</feature>